<feature type="transmembrane region" description="Helical" evidence="5">
    <location>
        <begin position="105"/>
        <end position="124"/>
    </location>
</feature>
<feature type="transmembrane region" description="Helical" evidence="5">
    <location>
        <begin position="194"/>
        <end position="213"/>
    </location>
</feature>
<keyword evidence="3 5" id="KW-1133">Transmembrane helix</keyword>
<evidence type="ECO:0000313" key="7">
    <source>
        <dbReference type="EMBL" id="MBE0381337.1"/>
    </source>
</evidence>
<dbReference type="PANTHER" id="PTHR37422:SF13">
    <property type="entry name" value="LIPOPOLYSACCHARIDE BIOSYNTHESIS PROTEIN PA4999-RELATED"/>
    <property type="match status" value="1"/>
</dbReference>
<keyword evidence="4 5" id="KW-0472">Membrane</keyword>
<feature type="transmembrane region" description="Helical" evidence="5">
    <location>
        <begin position="321"/>
        <end position="342"/>
    </location>
</feature>
<name>A0A2K4XA50_PSEVC</name>
<evidence type="ECO:0000256" key="4">
    <source>
        <dbReference type="ARBA" id="ARBA00023136"/>
    </source>
</evidence>
<organism evidence="8 9">
    <name type="scientific">Pseudoalteromonas carrageenovora IAM 12662</name>
    <dbReference type="NCBI Taxonomy" id="1314868"/>
    <lineage>
        <taxon>Bacteria</taxon>
        <taxon>Pseudomonadati</taxon>
        <taxon>Pseudomonadota</taxon>
        <taxon>Gammaproteobacteria</taxon>
        <taxon>Alteromonadales</taxon>
        <taxon>Pseudoalteromonadaceae</taxon>
        <taxon>Pseudoalteromonas</taxon>
    </lineage>
</organism>
<keyword evidence="10" id="KW-1185">Reference proteome</keyword>
<feature type="transmembrane region" description="Helical" evidence="5">
    <location>
        <begin position="349"/>
        <end position="368"/>
    </location>
</feature>
<dbReference type="Proteomes" id="UP000238288">
    <property type="component" value="Chromosome PCAR9a"/>
</dbReference>
<evidence type="ECO:0000256" key="2">
    <source>
        <dbReference type="ARBA" id="ARBA00022692"/>
    </source>
</evidence>
<sequence length="401" mass="44888">MLIKKDYLYASIWASLAVGSLLFNTMFGALAALTFLIAGTVYAASGITYTLKVCRINWELFLIPGLCLASVVWSDIPATALRANIQLLLTTIYAVVIASRLPLNLFLRASAFIMLIAMVMSLFSSRTALNGMTGEISLIGIFGSKNYLAANTSMCIALALTLTMNNKIDIFSRLLGAVLLLTSTLVLVKAKSLGAIIFVIGSVFISLVIIFYQNLSLDKFTRGKFNWLITFVFIFCMFLLVYSLINGSFNELMYSVGKDPTLTGRTHLWERGVSLIKESPILGVGFQSLFYVGNNIAEDIWALHHVPSGAGFNFHNMYVDVAVELGLLGLFLYLYLIVIFISRIFDLEHIHLGSSHFFAILILSYMFLQTFLEAVWFEQFTIIHFFMCISWVYLKEDESYE</sequence>
<keyword evidence="2 5" id="KW-0812">Transmembrane</keyword>
<evidence type="ECO:0000313" key="10">
    <source>
        <dbReference type="Proteomes" id="UP000615003"/>
    </source>
</evidence>
<accession>A0A2K4XA50</accession>
<feature type="domain" description="O-antigen ligase-related" evidence="6">
    <location>
        <begin position="179"/>
        <end position="334"/>
    </location>
</feature>
<proteinExistence type="predicted"/>
<evidence type="ECO:0000256" key="5">
    <source>
        <dbReference type="SAM" id="Phobius"/>
    </source>
</evidence>
<evidence type="ECO:0000313" key="9">
    <source>
        <dbReference type="Proteomes" id="UP000238288"/>
    </source>
</evidence>
<comment type="subcellular location">
    <subcellularLocation>
        <location evidence="1">Membrane</location>
        <topology evidence="1">Multi-pass membrane protein</topology>
    </subcellularLocation>
</comment>
<gene>
    <name evidence="8" type="ORF">PCAR9_A30355</name>
    <name evidence="7" type="ORF">PCARR_a3085</name>
</gene>
<feature type="transmembrane region" description="Helical" evidence="5">
    <location>
        <begin position="225"/>
        <end position="245"/>
    </location>
</feature>
<evidence type="ECO:0000256" key="3">
    <source>
        <dbReference type="ARBA" id="ARBA00022989"/>
    </source>
</evidence>
<dbReference type="EMBL" id="AQGW01000014">
    <property type="protein sequence ID" value="MBE0381337.1"/>
    <property type="molecule type" value="Genomic_DNA"/>
</dbReference>
<feature type="transmembrane region" description="Helical" evidence="5">
    <location>
        <begin position="7"/>
        <end position="23"/>
    </location>
</feature>
<dbReference type="GO" id="GO:0016020">
    <property type="term" value="C:membrane"/>
    <property type="evidence" value="ECO:0007669"/>
    <property type="project" value="UniProtKB-SubCell"/>
</dbReference>
<evidence type="ECO:0000313" key="8">
    <source>
        <dbReference type="EMBL" id="SOU41186.1"/>
    </source>
</evidence>
<dbReference type="GeneID" id="93663844"/>
<feature type="transmembrane region" description="Helical" evidence="5">
    <location>
        <begin position="136"/>
        <end position="163"/>
    </location>
</feature>
<evidence type="ECO:0000259" key="6">
    <source>
        <dbReference type="Pfam" id="PF04932"/>
    </source>
</evidence>
<feature type="transmembrane region" description="Helical" evidence="5">
    <location>
        <begin position="29"/>
        <end position="49"/>
    </location>
</feature>
<evidence type="ECO:0000256" key="1">
    <source>
        <dbReference type="ARBA" id="ARBA00004141"/>
    </source>
</evidence>
<dbReference type="PANTHER" id="PTHR37422">
    <property type="entry name" value="TEICHURONIC ACID BIOSYNTHESIS PROTEIN TUAE"/>
    <property type="match status" value="1"/>
</dbReference>
<protein>
    <recommendedName>
        <fullName evidence="6">O-antigen ligase-related domain-containing protein</fullName>
    </recommendedName>
</protein>
<dbReference type="AlphaFoldDB" id="A0A2K4XA50"/>
<reference evidence="8 9" key="2">
    <citation type="submission" date="2017-11" db="EMBL/GenBank/DDBJ databases">
        <authorList>
            <person name="Han C.G."/>
        </authorList>
    </citation>
    <scope>NUCLEOTIDE SEQUENCE [LARGE SCALE GENOMIC DNA]</scope>
    <source>
        <strain evidence="9">ATCC 43555</strain>
        <strain evidence="8">ATCC43555</strain>
    </source>
</reference>
<dbReference type="Proteomes" id="UP000615003">
    <property type="component" value="Unassembled WGS sequence"/>
</dbReference>
<dbReference type="EMBL" id="LT965928">
    <property type="protein sequence ID" value="SOU41186.1"/>
    <property type="molecule type" value="Genomic_DNA"/>
</dbReference>
<dbReference type="RefSeq" id="WP_158657439.1">
    <property type="nucleotide sequence ID" value="NZ_AQGW01000014.1"/>
</dbReference>
<feature type="transmembrane region" description="Helical" evidence="5">
    <location>
        <begin position="56"/>
        <end position="74"/>
    </location>
</feature>
<dbReference type="InterPro" id="IPR051533">
    <property type="entry name" value="WaaL-like"/>
</dbReference>
<reference evidence="7 10" key="1">
    <citation type="submission" date="2015-06" db="EMBL/GenBank/DDBJ databases">
        <title>Genome sequence of Pseudoalteromonas carrageenovora.</title>
        <authorList>
            <person name="Xie B.-B."/>
            <person name="Rong J.-C."/>
            <person name="Qin Q.-L."/>
            <person name="Zhang Y.-Z."/>
        </authorList>
    </citation>
    <scope>NUCLEOTIDE SEQUENCE [LARGE SCALE GENOMIC DNA]</scope>
    <source>
        <strain evidence="7 10">IAM 12662</strain>
    </source>
</reference>
<dbReference type="Pfam" id="PF04932">
    <property type="entry name" value="Wzy_C"/>
    <property type="match status" value="1"/>
</dbReference>
<feature type="transmembrane region" description="Helical" evidence="5">
    <location>
        <begin position="170"/>
        <end position="188"/>
    </location>
</feature>
<dbReference type="OrthoDB" id="4391260at2"/>
<dbReference type="InterPro" id="IPR007016">
    <property type="entry name" value="O-antigen_ligase-rel_domated"/>
</dbReference>